<gene>
    <name evidence="1" type="ORF">JAJ28_000015</name>
</gene>
<evidence type="ECO:0000313" key="2">
    <source>
        <dbReference type="Proteomes" id="UP000859505"/>
    </source>
</evidence>
<sequence>MPNRGSGTVKISSLAITTLQIVRTPSHKEGNVTVIGIGPNIDFHLGILPNNLEMKRRQA</sequence>
<organism evidence="1 2">
    <name type="scientific">Aeromonas hydrophila</name>
    <dbReference type="NCBI Taxonomy" id="644"/>
    <lineage>
        <taxon>Bacteria</taxon>
        <taxon>Pseudomonadati</taxon>
        <taxon>Pseudomonadota</taxon>
        <taxon>Gammaproteobacteria</taxon>
        <taxon>Aeromonadales</taxon>
        <taxon>Aeromonadaceae</taxon>
        <taxon>Aeromonas</taxon>
    </lineage>
</organism>
<dbReference type="EMBL" id="DACTUL010000001">
    <property type="protein sequence ID" value="HAT6342366.1"/>
    <property type="molecule type" value="Genomic_DNA"/>
</dbReference>
<proteinExistence type="predicted"/>
<dbReference type="AlphaFoldDB" id="A0AAD3YIL4"/>
<accession>A0AAD3YIL4</accession>
<dbReference type="Proteomes" id="UP000859505">
    <property type="component" value="Unassembled WGS sequence"/>
</dbReference>
<evidence type="ECO:0000313" key="1">
    <source>
        <dbReference type="EMBL" id="HAT6342366.1"/>
    </source>
</evidence>
<comment type="caution">
    <text evidence="1">The sequence shown here is derived from an EMBL/GenBank/DDBJ whole genome shotgun (WGS) entry which is preliminary data.</text>
</comment>
<name>A0AAD3YIL4_AERHY</name>
<protein>
    <submittedName>
        <fullName evidence="1">Uncharacterized protein</fullName>
    </submittedName>
</protein>
<reference evidence="1" key="1">
    <citation type="journal article" date="2018" name="Genome Biol.">
        <title>SKESA: strategic k-mer extension for scrupulous assemblies.</title>
        <authorList>
            <person name="Souvorov A."/>
            <person name="Agarwala R."/>
            <person name="Lipman D.J."/>
        </authorList>
    </citation>
    <scope>NUCLEOTIDE SEQUENCE</scope>
    <source>
        <strain evidence="1">OLC2673_Aeromonas</strain>
    </source>
</reference>
<reference evidence="1" key="2">
    <citation type="submission" date="2020-01" db="EMBL/GenBank/DDBJ databases">
        <authorList>
            <consortium name="NCBI Pathogen Detection Project"/>
        </authorList>
    </citation>
    <scope>NUCLEOTIDE SEQUENCE</scope>
    <source>
        <strain evidence="1">OLC2673_Aeromonas</strain>
    </source>
</reference>